<dbReference type="PRINTS" id="PR00773">
    <property type="entry name" value="GRPEPROTEIN"/>
</dbReference>
<evidence type="ECO:0000256" key="12">
    <source>
        <dbReference type="RuleBase" id="RU004478"/>
    </source>
</evidence>
<dbReference type="NCBIfam" id="NF010738">
    <property type="entry name" value="PRK14140.1"/>
    <property type="match status" value="1"/>
</dbReference>
<dbReference type="GO" id="GO:0042803">
    <property type="term" value="F:protein homodimerization activity"/>
    <property type="evidence" value="ECO:0007669"/>
    <property type="project" value="InterPro"/>
</dbReference>
<accession>A0A1G5WE51</accession>
<reference evidence="15 16" key="1">
    <citation type="submission" date="2016-10" db="EMBL/GenBank/DDBJ databases">
        <authorList>
            <person name="de Groot N.N."/>
        </authorList>
    </citation>
    <scope>NUCLEOTIDE SEQUENCE [LARGE SCALE GENOMIC DNA]</scope>
    <source>
        <strain evidence="15 16">DSM 15230</strain>
    </source>
</reference>
<evidence type="ECO:0000256" key="5">
    <source>
        <dbReference type="ARBA" id="ARBA00023016"/>
    </source>
</evidence>
<dbReference type="SUPFAM" id="SSF51064">
    <property type="entry name" value="Head domain of nucleotide exchange factor GrpE"/>
    <property type="match status" value="1"/>
</dbReference>
<dbReference type="GeneID" id="87756305"/>
<dbReference type="Gene3D" id="3.90.20.20">
    <property type="match status" value="1"/>
</dbReference>
<evidence type="ECO:0000256" key="4">
    <source>
        <dbReference type="ARBA" id="ARBA00022490"/>
    </source>
</evidence>
<keyword evidence="5 10" id="KW-0346">Stress response</keyword>
<evidence type="ECO:0000256" key="7">
    <source>
        <dbReference type="ARBA" id="ARBA00053401"/>
    </source>
</evidence>
<dbReference type="AlphaFoldDB" id="A0A1G5WE51"/>
<dbReference type="InterPro" id="IPR009012">
    <property type="entry name" value="GrpE_head"/>
</dbReference>
<dbReference type="STRING" id="209880.SAMN02910343_01298"/>
<dbReference type="GO" id="GO:0005737">
    <property type="term" value="C:cytoplasm"/>
    <property type="evidence" value="ECO:0007669"/>
    <property type="project" value="UniProtKB-SubCell"/>
</dbReference>
<comment type="subunit">
    <text evidence="3 10">Homodimer.</text>
</comment>
<dbReference type="GO" id="GO:0006457">
    <property type="term" value="P:protein folding"/>
    <property type="evidence" value="ECO:0007669"/>
    <property type="project" value="InterPro"/>
</dbReference>
<evidence type="ECO:0000256" key="13">
    <source>
        <dbReference type="SAM" id="Coils"/>
    </source>
</evidence>
<feature type="coiled-coil region" evidence="13">
    <location>
        <begin position="40"/>
        <end position="81"/>
    </location>
</feature>
<organism evidence="15 16">
    <name type="scientific">Allisonella histaminiformans</name>
    <dbReference type="NCBI Taxonomy" id="209880"/>
    <lineage>
        <taxon>Bacteria</taxon>
        <taxon>Bacillati</taxon>
        <taxon>Bacillota</taxon>
        <taxon>Negativicutes</taxon>
        <taxon>Veillonellales</taxon>
        <taxon>Veillonellaceae</taxon>
        <taxon>Allisonella</taxon>
    </lineage>
</organism>
<dbReference type="HAMAP" id="MF_01151">
    <property type="entry name" value="GrpE"/>
    <property type="match status" value="1"/>
</dbReference>
<evidence type="ECO:0000256" key="2">
    <source>
        <dbReference type="ARBA" id="ARBA00009054"/>
    </source>
</evidence>
<dbReference type="CDD" id="cd00446">
    <property type="entry name" value="GrpE"/>
    <property type="match status" value="1"/>
</dbReference>
<dbReference type="GO" id="GO:0051082">
    <property type="term" value="F:unfolded protein binding"/>
    <property type="evidence" value="ECO:0007669"/>
    <property type="project" value="TreeGrafter"/>
</dbReference>
<gene>
    <name evidence="10" type="primary">grpE</name>
    <name evidence="15" type="ORF">SAMN02910343_01298</name>
</gene>
<dbReference type="PANTHER" id="PTHR21237:SF23">
    <property type="entry name" value="GRPE PROTEIN HOMOLOG, MITOCHONDRIAL"/>
    <property type="match status" value="1"/>
</dbReference>
<evidence type="ECO:0000256" key="14">
    <source>
        <dbReference type="SAM" id="MobiDB-lite"/>
    </source>
</evidence>
<proteinExistence type="inferred from homology"/>
<dbReference type="OrthoDB" id="9812586at2"/>
<sequence length="200" mass="22130">MKDEKKKQAASEEVKAEAKADSAKASDAGKTADEAEARDAAEFIKKLAETAEAVEQLTAKLDAATKQYTRLQADFDNYRRRTREEQARLSTTVTGDVLKKFLPVLDNIDRALAHMEKDKNAGPYLEGFNLLKKGLEKVLADFGVKEMDAQGKAFDPHFHEALMEIQSDDVDKDTVSAVLQKGYMMGDAVLRPAKVQVAHN</sequence>
<dbReference type="FunFam" id="2.30.22.10:FF:000001">
    <property type="entry name" value="Protein GrpE"/>
    <property type="match status" value="1"/>
</dbReference>
<name>A0A1G5WE51_9FIRM</name>
<protein>
    <recommendedName>
        <fullName evidence="8 10">Protein GrpE</fullName>
    </recommendedName>
    <alternativeName>
        <fullName evidence="9 10">HSP-70 cofactor</fullName>
    </alternativeName>
</protein>
<dbReference type="InterPro" id="IPR013805">
    <property type="entry name" value="GrpE_CC"/>
</dbReference>
<dbReference type="SUPFAM" id="SSF58014">
    <property type="entry name" value="Coiled-coil domain of nucleotide exchange factor GrpE"/>
    <property type="match status" value="1"/>
</dbReference>
<keyword evidence="16" id="KW-1185">Reference proteome</keyword>
<feature type="compositionally biased region" description="Basic and acidic residues" evidence="14">
    <location>
        <begin position="1"/>
        <end position="24"/>
    </location>
</feature>
<comment type="similarity">
    <text evidence="2 10 12">Belongs to the GrpE family.</text>
</comment>
<keyword evidence="13" id="KW-0175">Coiled coil</keyword>
<dbReference type="Proteomes" id="UP000199689">
    <property type="component" value="Unassembled WGS sequence"/>
</dbReference>
<dbReference type="PROSITE" id="PS01071">
    <property type="entry name" value="GRPE"/>
    <property type="match status" value="1"/>
</dbReference>
<evidence type="ECO:0000256" key="10">
    <source>
        <dbReference type="HAMAP-Rule" id="MF_01151"/>
    </source>
</evidence>
<comment type="subcellular location">
    <subcellularLocation>
        <location evidence="1 10">Cytoplasm</location>
    </subcellularLocation>
</comment>
<keyword evidence="4 10" id="KW-0963">Cytoplasm</keyword>
<keyword evidence="6 10" id="KW-0143">Chaperone</keyword>
<evidence type="ECO:0000313" key="16">
    <source>
        <dbReference type="Proteomes" id="UP000199689"/>
    </source>
</evidence>
<dbReference type="GO" id="GO:0051087">
    <property type="term" value="F:protein-folding chaperone binding"/>
    <property type="evidence" value="ECO:0007669"/>
    <property type="project" value="InterPro"/>
</dbReference>
<dbReference type="Pfam" id="PF01025">
    <property type="entry name" value="GrpE"/>
    <property type="match status" value="1"/>
</dbReference>
<evidence type="ECO:0000313" key="15">
    <source>
        <dbReference type="EMBL" id="SDA55827.1"/>
    </source>
</evidence>
<comment type="function">
    <text evidence="7 10 11">Participates actively in the response to hyperosmotic and heat shock by preventing the aggregation of stress-denatured proteins, in association with DnaK and GrpE. It is the nucleotide exchange factor for DnaK and may function as a thermosensor. Unfolded proteins bind initially to DnaJ; upon interaction with the DnaJ-bound protein, DnaK hydrolyzes its bound ATP, resulting in the formation of a stable complex. GrpE releases ADP from DnaK; ATP binding to DnaK triggers the release of the substrate protein, thus completing the reaction cycle. Several rounds of ATP-dependent interactions between DnaJ, DnaK and GrpE are required for fully efficient folding.</text>
</comment>
<evidence type="ECO:0000256" key="1">
    <source>
        <dbReference type="ARBA" id="ARBA00004496"/>
    </source>
</evidence>
<dbReference type="Gene3D" id="2.30.22.10">
    <property type="entry name" value="Head domain of nucleotide exchange factor GrpE"/>
    <property type="match status" value="1"/>
</dbReference>
<evidence type="ECO:0000256" key="3">
    <source>
        <dbReference type="ARBA" id="ARBA00011738"/>
    </source>
</evidence>
<evidence type="ECO:0000256" key="8">
    <source>
        <dbReference type="ARBA" id="ARBA00072274"/>
    </source>
</evidence>
<dbReference type="InterPro" id="IPR000740">
    <property type="entry name" value="GrpE"/>
</dbReference>
<dbReference type="GO" id="GO:0000774">
    <property type="term" value="F:adenyl-nucleotide exchange factor activity"/>
    <property type="evidence" value="ECO:0007669"/>
    <property type="project" value="InterPro"/>
</dbReference>
<dbReference type="RefSeq" id="WP_091365033.1">
    <property type="nucleotide sequence ID" value="NZ_FMXA01000017.1"/>
</dbReference>
<feature type="region of interest" description="Disordered" evidence="14">
    <location>
        <begin position="1"/>
        <end position="35"/>
    </location>
</feature>
<evidence type="ECO:0000256" key="11">
    <source>
        <dbReference type="RuleBase" id="RU000639"/>
    </source>
</evidence>
<evidence type="ECO:0000256" key="9">
    <source>
        <dbReference type="ARBA" id="ARBA00076414"/>
    </source>
</evidence>
<dbReference type="EMBL" id="FMXA01000017">
    <property type="protein sequence ID" value="SDA55827.1"/>
    <property type="molecule type" value="Genomic_DNA"/>
</dbReference>
<evidence type="ECO:0000256" key="6">
    <source>
        <dbReference type="ARBA" id="ARBA00023186"/>
    </source>
</evidence>
<dbReference type="PANTHER" id="PTHR21237">
    <property type="entry name" value="GRPE PROTEIN"/>
    <property type="match status" value="1"/>
</dbReference>